<name>A0A369J5P3_HYPMA</name>
<evidence type="ECO:0000259" key="2">
    <source>
        <dbReference type="Pfam" id="PF08881"/>
    </source>
</evidence>
<dbReference type="InterPro" id="IPR011058">
    <property type="entry name" value="Cyanovirin-N"/>
</dbReference>
<keyword evidence="1" id="KW-0732">Signal</keyword>
<dbReference type="OrthoDB" id="3068152at2759"/>
<gene>
    <name evidence="3" type="ORF">Hypma_002559</name>
</gene>
<sequence length="105" mass="10737">MIMPFSFSMLTTFCTIALVAVSSTSAAATVQPTITPGNRTAKADIALRGFAQSCSNWGGAFGNAGGHAIAILQATCRTISGGTKSTAINLNDCIGNDGNVHCRLQ</sequence>
<dbReference type="SUPFAM" id="SSF51322">
    <property type="entry name" value="Cyanovirin-N"/>
    <property type="match status" value="1"/>
</dbReference>
<feature type="domain" description="Cyanovirin-N" evidence="2">
    <location>
        <begin position="50"/>
        <end position="97"/>
    </location>
</feature>
<dbReference type="EMBL" id="LUEZ02000122">
    <property type="protein sequence ID" value="RDB16722.1"/>
    <property type="molecule type" value="Genomic_DNA"/>
</dbReference>
<organism evidence="3 4">
    <name type="scientific">Hypsizygus marmoreus</name>
    <name type="common">White beech mushroom</name>
    <name type="synonym">Agaricus marmoreus</name>
    <dbReference type="NCBI Taxonomy" id="39966"/>
    <lineage>
        <taxon>Eukaryota</taxon>
        <taxon>Fungi</taxon>
        <taxon>Dikarya</taxon>
        <taxon>Basidiomycota</taxon>
        <taxon>Agaricomycotina</taxon>
        <taxon>Agaricomycetes</taxon>
        <taxon>Agaricomycetidae</taxon>
        <taxon>Agaricales</taxon>
        <taxon>Tricholomatineae</taxon>
        <taxon>Lyophyllaceae</taxon>
        <taxon>Hypsizygus</taxon>
    </lineage>
</organism>
<reference evidence="3" key="1">
    <citation type="submission" date="2018-04" db="EMBL/GenBank/DDBJ databases">
        <title>Whole genome sequencing of Hypsizygus marmoreus.</title>
        <authorList>
            <person name="Choi I.-G."/>
            <person name="Min B."/>
            <person name="Kim J.-G."/>
            <person name="Kim S."/>
            <person name="Oh Y.-L."/>
            <person name="Kong W.-S."/>
            <person name="Park H."/>
            <person name="Jeong J."/>
            <person name="Song E.-S."/>
        </authorList>
    </citation>
    <scope>NUCLEOTIDE SEQUENCE [LARGE SCALE GENOMIC DNA]</scope>
    <source>
        <strain evidence="3">51987-8</strain>
    </source>
</reference>
<dbReference type="AlphaFoldDB" id="A0A369J5P3"/>
<evidence type="ECO:0000313" key="3">
    <source>
        <dbReference type="EMBL" id="RDB16722.1"/>
    </source>
</evidence>
<comment type="caution">
    <text evidence="3">The sequence shown here is derived from an EMBL/GenBank/DDBJ whole genome shotgun (WGS) entry which is preliminary data.</text>
</comment>
<keyword evidence="4" id="KW-1185">Reference proteome</keyword>
<dbReference type="InterPro" id="IPR036673">
    <property type="entry name" value="Cyanovirin-N_sf"/>
</dbReference>
<feature type="signal peptide" evidence="1">
    <location>
        <begin position="1"/>
        <end position="26"/>
    </location>
</feature>
<dbReference type="Pfam" id="PF08881">
    <property type="entry name" value="CVNH"/>
    <property type="match status" value="1"/>
</dbReference>
<accession>A0A369J5P3</accession>
<dbReference type="Gene3D" id="2.30.60.10">
    <property type="entry name" value="Cyanovirin-N"/>
    <property type="match status" value="1"/>
</dbReference>
<dbReference type="Proteomes" id="UP000076154">
    <property type="component" value="Unassembled WGS sequence"/>
</dbReference>
<feature type="chain" id="PRO_5016843083" description="Cyanovirin-N domain-containing protein" evidence="1">
    <location>
        <begin position="27"/>
        <end position="105"/>
    </location>
</feature>
<protein>
    <recommendedName>
        <fullName evidence="2">Cyanovirin-N domain-containing protein</fullName>
    </recommendedName>
</protein>
<evidence type="ECO:0000256" key="1">
    <source>
        <dbReference type="SAM" id="SignalP"/>
    </source>
</evidence>
<dbReference type="InParanoid" id="A0A369J5P3"/>
<proteinExistence type="predicted"/>
<evidence type="ECO:0000313" key="4">
    <source>
        <dbReference type="Proteomes" id="UP000076154"/>
    </source>
</evidence>